<protein>
    <submittedName>
        <fullName evidence="2">Uncharacterized protein</fullName>
    </submittedName>
</protein>
<keyword evidence="3" id="KW-1185">Reference proteome</keyword>
<name>A0A9P6M5S0_MORAP</name>
<sequence>IRYTQLETDLEAQFSEFVRSTRRNASSDHPVIESYVDNEDYHSLLAAVSNIHMSRAGTHTTSQPDSGQETVTATRGILRSPYPSQEGHGGLDDGMSGMEEDSEDGYMDHSDSTIEDLYDLQHIMVHNQREFEDQMRRARADYDRQQHTEVEAMDDTHEAASRPTESFLELSPSVPPSTATVVEADRAARAHRTSSEYYMGPTVQLRPSISSSYFSPTTESTIVLSSPPPGRALSVPNHNPTTIAVGTSTATERFGNGPYRPFVTGTEISTLQQQQLQQHQRLARHHSPIPSNALDLTDEQLNRQGGRVLEGESAAGHWSTYGSVIQASRSFELHRYQYYRQQQQEQLSEAGYRHRQSMEDISFDGSSVFHHGAASSGLRTRPMPSQSHAHPYWSQYYTPHPRQFSVSGGSLMRSNIPIPSRYLSSQPFSPPHNTSAPSYLPSHLALPQNIMTGQGYSHGHHGPAGGMTHEPSSVARRRAFNGPPQSYSATVERAEAGGWDQPSHSSVSDQAPSWQDGAPDFRGRHHIGLKEVVRMACRFCESIICERGMKAQLLADQSVALLSTDDAPES</sequence>
<organism evidence="2 3">
    <name type="scientific">Mortierella alpina</name>
    <name type="common">Oleaginous fungus</name>
    <name type="synonym">Mortierella renispora</name>
    <dbReference type="NCBI Taxonomy" id="64518"/>
    <lineage>
        <taxon>Eukaryota</taxon>
        <taxon>Fungi</taxon>
        <taxon>Fungi incertae sedis</taxon>
        <taxon>Mucoromycota</taxon>
        <taxon>Mortierellomycotina</taxon>
        <taxon>Mortierellomycetes</taxon>
        <taxon>Mortierellales</taxon>
        <taxon>Mortierellaceae</taxon>
        <taxon>Mortierella</taxon>
    </lineage>
</organism>
<comment type="caution">
    <text evidence="2">The sequence shown here is derived from an EMBL/GenBank/DDBJ whole genome shotgun (WGS) entry which is preliminary data.</text>
</comment>
<proteinExistence type="predicted"/>
<feature type="non-terminal residue" evidence="2">
    <location>
        <position position="570"/>
    </location>
</feature>
<evidence type="ECO:0000256" key="1">
    <source>
        <dbReference type="SAM" id="MobiDB-lite"/>
    </source>
</evidence>
<accession>A0A9P6M5S0</accession>
<dbReference type="InterPro" id="IPR026768">
    <property type="entry name" value="YPEH2ZP"/>
</dbReference>
<evidence type="ECO:0000313" key="2">
    <source>
        <dbReference type="EMBL" id="KAF9966766.1"/>
    </source>
</evidence>
<dbReference type="Pfam" id="PF14976">
    <property type="entry name" value="YPEH2ZP"/>
    <property type="match status" value="1"/>
</dbReference>
<reference evidence="2" key="1">
    <citation type="journal article" date="2020" name="Fungal Divers.">
        <title>Resolving the Mortierellaceae phylogeny through synthesis of multi-gene phylogenetics and phylogenomics.</title>
        <authorList>
            <person name="Vandepol N."/>
            <person name="Liber J."/>
            <person name="Desiro A."/>
            <person name="Na H."/>
            <person name="Kennedy M."/>
            <person name="Barry K."/>
            <person name="Grigoriev I.V."/>
            <person name="Miller A.N."/>
            <person name="O'Donnell K."/>
            <person name="Stajich J.E."/>
            <person name="Bonito G."/>
        </authorList>
    </citation>
    <scope>NUCLEOTIDE SEQUENCE</scope>
    <source>
        <strain evidence="2">CK1249</strain>
    </source>
</reference>
<feature type="region of interest" description="Disordered" evidence="1">
    <location>
        <begin position="56"/>
        <end position="110"/>
    </location>
</feature>
<feature type="compositionally biased region" description="Polar residues" evidence="1">
    <location>
        <begin position="57"/>
        <end position="73"/>
    </location>
</feature>
<dbReference type="AlphaFoldDB" id="A0A9P6M5S0"/>
<dbReference type="OrthoDB" id="2526683at2759"/>
<feature type="compositionally biased region" description="Polar residues" evidence="1">
    <location>
        <begin position="502"/>
        <end position="513"/>
    </location>
</feature>
<gene>
    <name evidence="2" type="ORF">BGZ70_001381</name>
</gene>
<feature type="region of interest" description="Disordered" evidence="1">
    <location>
        <begin position="494"/>
        <end position="519"/>
    </location>
</feature>
<evidence type="ECO:0000313" key="3">
    <source>
        <dbReference type="Proteomes" id="UP000738359"/>
    </source>
</evidence>
<dbReference type="Proteomes" id="UP000738359">
    <property type="component" value="Unassembled WGS sequence"/>
</dbReference>
<dbReference type="EMBL" id="JAAAHY010000130">
    <property type="protein sequence ID" value="KAF9966766.1"/>
    <property type="molecule type" value="Genomic_DNA"/>
</dbReference>